<dbReference type="AlphaFoldDB" id="C0W4G2"/>
<dbReference type="HOGENOM" id="CLU_728886_0_0_11"/>
<dbReference type="Proteomes" id="UP000004778">
    <property type="component" value="Unassembled WGS sequence"/>
</dbReference>
<evidence type="ECO:0000313" key="2">
    <source>
        <dbReference type="Proteomes" id="UP000004778"/>
    </source>
</evidence>
<sequence length="379" mass="40549">MDVIGVYETVTGARVDTVPASSWSWRRQVSGAGALSVSVPMSLDTQGMGLRQLLAPWRTTLAVVDTSSRRVVAAGVVYARRWDADSGVLDVSCADLWDALTMRLALSPSLDGFTDGALESAGGRLPGAWTMTLSGSLADIARGLVAQTLRSGPLPVVLPAVTGGTHERTYLGADFATVASRLSELTQVIDGPEIIFDPRLAGEGTSLSWHMLTGTPELVSTTHSWDARRRAVPLIDLSVEEDASDMVGDSWARGGSQEDQTLIAHHHDRWLEEQGWPLLQAADTSHSTVSDLATLRSWARTPTVMRARSTEVVSLKVRRVDEAGYPLGDAVLPGDHVRLRHDDPYLGSGTIGLKVLETSGGEGEWVTCSCREAITEAVG</sequence>
<gene>
    <name evidence="1" type="ORF">HMPREF0058_0756</name>
</gene>
<reference evidence="1 2" key="1">
    <citation type="submission" date="2009-01" db="EMBL/GenBank/DDBJ databases">
        <authorList>
            <person name="Qin X."/>
            <person name="Bachman B."/>
            <person name="Battles P."/>
            <person name="Bell A."/>
            <person name="Bess C."/>
            <person name="Bickham C."/>
            <person name="Chaboub L."/>
            <person name="Chen D."/>
            <person name="Coyle M."/>
            <person name="Deiros D.R."/>
            <person name="Dinh H."/>
            <person name="Forbes L."/>
            <person name="Fowler G."/>
            <person name="Francisco L."/>
            <person name="Fu Q."/>
            <person name="Gubbala S."/>
            <person name="Hale W."/>
            <person name="Han Y."/>
            <person name="Hemphill L."/>
            <person name="Highlander S.K."/>
            <person name="Hirani K."/>
            <person name="Hogues M."/>
            <person name="Jackson L."/>
            <person name="Jakkamsetti A."/>
            <person name="Javaid M."/>
            <person name="Jiang H."/>
            <person name="Korchina V."/>
            <person name="Kovar C."/>
            <person name="Lara F."/>
            <person name="Lee S."/>
            <person name="Mata R."/>
            <person name="Mathew T."/>
            <person name="Moen C."/>
            <person name="Morales K."/>
            <person name="Munidasa M."/>
            <person name="Nazareth L."/>
            <person name="Ngo R."/>
            <person name="Nguyen L."/>
            <person name="Okwuonu G."/>
            <person name="Ongeri F."/>
            <person name="Patil S."/>
            <person name="Petrosino J."/>
            <person name="Pham C."/>
            <person name="Pham P."/>
            <person name="Pu L.-L."/>
            <person name="Puazo M."/>
            <person name="Raj R."/>
            <person name="Reid J."/>
            <person name="Rouhana J."/>
            <person name="Saada N."/>
            <person name="Shang Y."/>
            <person name="Simmons D."/>
            <person name="Thornton R."/>
            <person name="Warren J."/>
            <person name="Weissenberger G."/>
            <person name="Zhang J."/>
            <person name="Zhang L."/>
            <person name="Zhou C."/>
            <person name="Zhu D."/>
            <person name="Muzny D."/>
            <person name="Worley K."/>
            <person name="Gibbs R."/>
        </authorList>
    </citation>
    <scope>NUCLEOTIDE SEQUENCE [LARGE SCALE GENOMIC DNA]</scope>
    <source>
        <strain evidence="1 2">DSM 15434</strain>
    </source>
</reference>
<keyword evidence="2" id="KW-1185">Reference proteome</keyword>
<dbReference type="eggNOG" id="ENOG5032YXF">
    <property type="taxonomic scope" value="Bacteria"/>
</dbReference>
<organism evidence="1 2">
    <name type="scientific">Actinomyces urogenitalis DSM 15434</name>
    <dbReference type="NCBI Taxonomy" id="525246"/>
    <lineage>
        <taxon>Bacteria</taxon>
        <taxon>Bacillati</taxon>
        <taxon>Actinomycetota</taxon>
        <taxon>Actinomycetes</taxon>
        <taxon>Actinomycetales</taxon>
        <taxon>Actinomycetaceae</taxon>
        <taxon>Actinomyces</taxon>
    </lineage>
</organism>
<dbReference type="STRING" id="103621.GCA_001067145_01356"/>
<name>C0W4G2_9ACTO</name>
<protein>
    <submittedName>
        <fullName evidence="1">Uncharacterized protein</fullName>
    </submittedName>
</protein>
<dbReference type="OrthoDB" id="3231936at2"/>
<comment type="caution">
    <text evidence="1">The sequence shown here is derived from an EMBL/GenBank/DDBJ whole genome shotgun (WGS) entry which is preliminary data.</text>
</comment>
<proteinExistence type="predicted"/>
<dbReference type="EMBL" id="ACFH01000051">
    <property type="protein sequence ID" value="EEH66390.1"/>
    <property type="molecule type" value="Genomic_DNA"/>
</dbReference>
<evidence type="ECO:0000313" key="1">
    <source>
        <dbReference type="EMBL" id="EEH66390.1"/>
    </source>
</evidence>
<accession>C0W4G2</accession>